<dbReference type="InterPro" id="IPR000801">
    <property type="entry name" value="Esterase-like"/>
</dbReference>
<accession>A0ABW3DBU1</accession>
<keyword evidence="1" id="KW-0378">Hydrolase</keyword>
<dbReference type="Gene3D" id="3.40.50.1820">
    <property type="entry name" value="alpha/beta hydrolase"/>
    <property type="match status" value="1"/>
</dbReference>
<dbReference type="Pfam" id="PF00756">
    <property type="entry name" value="Esterase"/>
    <property type="match status" value="1"/>
</dbReference>
<name>A0ABW3DBU1_9BACL</name>
<dbReference type="RefSeq" id="WP_144933383.1">
    <property type="nucleotide sequence ID" value="NZ_JBHTIU010000052.1"/>
</dbReference>
<proteinExistence type="predicted"/>
<evidence type="ECO:0000313" key="2">
    <source>
        <dbReference type="Proteomes" id="UP001597120"/>
    </source>
</evidence>
<gene>
    <name evidence="1" type="ORF">ACFQ03_16060</name>
</gene>
<sequence>MTNPSIYHRTILKKQIYSASLQTEREIWVYLPPGYNELLTYPVVYCQDGVEFLNYGRIATATNQLVLEEDMEPPIIVGVHVDLKNRTEEYSPDGERFSAYCRFWTEEMMPEIERSFPIRASAEERILAGDSLGATVSLHLALDHPHLFRKLISLSGAFLPPTRQRLTGESDLSGLDMYMLIGLQETEVKTQRGTFDFLEANRLAKELLTSKGANVYYEEDEGKHLWGFWQKKLPSALYHFLG</sequence>
<reference evidence="2" key="1">
    <citation type="journal article" date="2019" name="Int. J. Syst. Evol. Microbiol.">
        <title>The Global Catalogue of Microorganisms (GCM) 10K type strain sequencing project: providing services to taxonomists for standard genome sequencing and annotation.</title>
        <authorList>
            <consortium name="The Broad Institute Genomics Platform"/>
            <consortium name="The Broad Institute Genome Sequencing Center for Infectious Disease"/>
            <person name="Wu L."/>
            <person name="Ma J."/>
        </authorList>
    </citation>
    <scope>NUCLEOTIDE SEQUENCE [LARGE SCALE GENOMIC DNA]</scope>
    <source>
        <strain evidence="2">CCUG 57263</strain>
    </source>
</reference>
<dbReference type="InterPro" id="IPR050583">
    <property type="entry name" value="Mycobacterial_A85_antigen"/>
</dbReference>
<dbReference type="PANTHER" id="PTHR48098:SF3">
    <property type="entry name" value="IRON(III) ENTEROBACTIN ESTERASE"/>
    <property type="match status" value="1"/>
</dbReference>
<dbReference type="EMBL" id="JBHTIU010000052">
    <property type="protein sequence ID" value="MFD0870670.1"/>
    <property type="molecule type" value="Genomic_DNA"/>
</dbReference>
<dbReference type="InterPro" id="IPR029058">
    <property type="entry name" value="AB_hydrolase_fold"/>
</dbReference>
<keyword evidence="2" id="KW-1185">Reference proteome</keyword>
<protein>
    <submittedName>
        <fullName evidence="1">Alpha/beta hydrolase</fullName>
    </submittedName>
</protein>
<dbReference type="PANTHER" id="PTHR48098">
    <property type="entry name" value="ENTEROCHELIN ESTERASE-RELATED"/>
    <property type="match status" value="1"/>
</dbReference>
<dbReference type="Proteomes" id="UP001597120">
    <property type="component" value="Unassembled WGS sequence"/>
</dbReference>
<dbReference type="SUPFAM" id="SSF53474">
    <property type="entry name" value="alpha/beta-Hydrolases"/>
    <property type="match status" value="1"/>
</dbReference>
<organism evidence="1 2">
    <name type="scientific">Paenibacillus residui</name>
    <dbReference type="NCBI Taxonomy" id="629724"/>
    <lineage>
        <taxon>Bacteria</taxon>
        <taxon>Bacillati</taxon>
        <taxon>Bacillota</taxon>
        <taxon>Bacilli</taxon>
        <taxon>Bacillales</taxon>
        <taxon>Paenibacillaceae</taxon>
        <taxon>Paenibacillus</taxon>
    </lineage>
</organism>
<comment type="caution">
    <text evidence="1">The sequence shown here is derived from an EMBL/GenBank/DDBJ whole genome shotgun (WGS) entry which is preliminary data.</text>
</comment>
<dbReference type="GO" id="GO:0016787">
    <property type="term" value="F:hydrolase activity"/>
    <property type="evidence" value="ECO:0007669"/>
    <property type="project" value="UniProtKB-KW"/>
</dbReference>
<evidence type="ECO:0000313" key="1">
    <source>
        <dbReference type="EMBL" id="MFD0870670.1"/>
    </source>
</evidence>